<evidence type="ECO:0000256" key="1">
    <source>
        <dbReference type="ARBA" id="ARBA00006192"/>
    </source>
</evidence>
<dbReference type="InterPro" id="IPR011990">
    <property type="entry name" value="TPR-like_helical_dom_sf"/>
</dbReference>
<gene>
    <name evidence="7" type="ORF">LTR05_007820</name>
</gene>
<accession>A0AAN7YDI3</accession>
<dbReference type="NCBIfam" id="TIGR00756">
    <property type="entry name" value="PPR"/>
    <property type="match status" value="1"/>
</dbReference>
<evidence type="ECO:0000256" key="5">
    <source>
        <dbReference type="PROSITE-ProRule" id="PRU00708"/>
    </source>
</evidence>
<keyword evidence="2" id="KW-0677">Repeat</keyword>
<dbReference type="Proteomes" id="UP001309876">
    <property type="component" value="Unassembled WGS sequence"/>
</dbReference>
<feature type="region of interest" description="Disordered" evidence="6">
    <location>
        <begin position="72"/>
        <end position="165"/>
    </location>
</feature>
<dbReference type="PANTHER" id="PTHR47447:SF28">
    <property type="entry name" value="PENTACOTRIPEPTIDE-REPEAT REGION OF PRORP DOMAIN-CONTAINING PROTEIN"/>
    <property type="match status" value="1"/>
</dbReference>
<dbReference type="EMBL" id="JAVRRJ010000009">
    <property type="protein sequence ID" value="KAK5081687.1"/>
    <property type="molecule type" value="Genomic_DNA"/>
</dbReference>
<evidence type="ECO:0000313" key="7">
    <source>
        <dbReference type="EMBL" id="KAK5081687.1"/>
    </source>
</evidence>
<dbReference type="AlphaFoldDB" id="A0AAN7YDI3"/>
<dbReference type="Pfam" id="PF13041">
    <property type="entry name" value="PPR_2"/>
    <property type="match status" value="1"/>
</dbReference>
<evidence type="ECO:0000256" key="6">
    <source>
        <dbReference type="SAM" id="MobiDB-lite"/>
    </source>
</evidence>
<comment type="caution">
    <text evidence="7">The sequence shown here is derived from an EMBL/GenBank/DDBJ whole genome shotgun (WGS) entry which is preliminary data.</text>
</comment>
<keyword evidence="8" id="KW-1185">Reference proteome</keyword>
<dbReference type="InterPro" id="IPR002885">
    <property type="entry name" value="PPR_rpt"/>
</dbReference>
<dbReference type="PROSITE" id="PS51375">
    <property type="entry name" value="PPR"/>
    <property type="match status" value="1"/>
</dbReference>
<evidence type="ECO:0000256" key="3">
    <source>
        <dbReference type="ARBA" id="ARBA00044493"/>
    </source>
</evidence>
<sequence>MRTCNTCLRRALQNLAFDASPTALFVDFQKSVTTSSNLVTRRKVTQAFSGSRRNHATLASLNRGHHRRDLIRLNAGSKKKLSPLGAKRRKEPWPLTKSERQDALARDRNRAALRSERAEEEEQDEDEDDSIRPSETKELVLSEQGSGSRSKELLNKQEKEDRKLARRASKEVEQFYQDPLKLADGVLKRLKIPDIEGALRLVRASETFEIKNIVSWNHCIDWYMGQGEVKQALKIYNELKKRGHMPDAGFSQHVRYPNAVKEALKVYNSIFAPNSTVLASTIHTNAIINVCARGGDLDSLWAVVARLPETGAGSPDRLTYTLILNAIREYTIREVARSADRVRTKGDDVSLAAERKLLFERAVADGRKVWEDVSVRWRRANLVIDEKLVSAMGRLLLGCGVGKDMEQVFDLVESTMNIWIPERKKRKNQTSSMDASSIEPDSASEATMSAGLTKSTEPFTNSSTLPLDDTNVYAVPGRLTLALLMEACSLHKPLNHLAPSYWHLLTNPDKKYRIKPDAANITAYLRNLRVNRASAEAFKVLSQNWPDDVAKLLYQRGPFIIALSTCARDKNNPNVFKTAQKLLKLMQDKLEQNEVGMYKEKDALNDMTGEERHEYILEQKQAMKKMTDEERAEFERSKDGVQSLPVAPKALQYFVQLAMDTTVGWSEGVRGKDDGTQFERDPTKNHTMVALKTVGPLNYPLKYLVRLKVEETESNQVQRKSRIPRSSAAAKTQVAEDLPEMIGLMRIMISAYDKIVEVAERFKSIPGKAPLDEQLVAHYKSWARTYTIYMARINKKLGINNRRPQLNEVDDLPEKGEAEKDEDMVSPEIERRIRMVLGEVDEQIMDDRAQKKGFKNNFFPGERRSREPALKIHSRIQKAERDTLLNRKMEQHFPKNDYGVLNEDLEVEMGENARRAIEMQDRRRNPSTFDVLGNRADTPEALASMSAKQRYRRREELKQVDQVNTKRRKQPMIGDELGLDDENQDESRQSWSRTSTTKGDTRRAQEDVPFTSSTNETDSARQPAKGSILNRGDIKGAWQRSTTRPGRKFGNVGIANNNVQKKSPFKHNTMYN</sequence>
<dbReference type="Gene3D" id="1.25.40.10">
    <property type="entry name" value="Tetratricopeptide repeat domain"/>
    <property type="match status" value="1"/>
</dbReference>
<feature type="compositionally biased region" description="Basic residues" evidence="6">
    <location>
        <begin position="77"/>
        <end position="90"/>
    </location>
</feature>
<feature type="compositionally biased region" description="Basic and acidic residues" evidence="6">
    <location>
        <begin position="130"/>
        <end position="140"/>
    </location>
</feature>
<feature type="region of interest" description="Disordered" evidence="6">
    <location>
        <begin position="917"/>
        <end position="1072"/>
    </location>
</feature>
<evidence type="ECO:0000313" key="8">
    <source>
        <dbReference type="Proteomes" id="UP001309876"/>
    </source>
</evidence>
<feature type="compositionally biased region" description="Polar residues" evidence="6">
    <location>
        <begin position="444"/>
        <end position="461"/>
    </location>
</feature>
<comment type="similarity">
    <text evidence="1">Belongs to the CCM1 family.</text>
</comment>
<feature type="compositionally biased region" description="Basic and acidic residues" evidence="6">
    <location>
        <begin position="97"/>
        <end position="117"/>
    </location>
</feature>
<comment type="function">
    <text evidence="3">Regulates mitochondrial small subunit maturation by controlling 15S rRNA 5'-end processing. Localizes to the 5' precursor of the 15S rRNA in a position that is subsequently occupied by mS47 in the mature yeast mtSSU. Uses structure and sequence-specific RNA recognition, binding to a single-stranded region of the precursor and specifically recognizing bases -6 to -1. The exchange of Ccm1 for mS47 is coupled to the irreversible removal of precursor rRNA that is accompanied by conformational changes of the mitoribosomal proteins uS5m and mS26. These conformational changes signal completion of 5'-end rRNA processing through protection of the mature 5'-end of the 15S rRNA and stabilization of mS47. The removal of the 5' precursor together with the dissociation of Ccm1 may be catalyzed by the 5'-3' exoribonuclease Pet127. Involved in the specific removal of group I introns in mitochondrial encoded transcripts.</text>
</comment>
<feature type="compositionally biased region" description="Polar residues" evidence="6">
    <location>
        <begin position="989"/>
        <end position="998"/>
    </location>
</feature>
<feature type="repeat" description="PPR" evidence="5">
    <location>
        <begin position="212"/>
        <end position="246"/>
    </location>
</feature>
<protein>
    <recommendedName>
        <fullName evidence="9">Pentatricopeptide repeat protein</fullName>
    </recommendedName>
</protein>
<comment type="subunit">
    <text evidence="4">Binds to mitochondrial small subunit 15S rRNA.</text>
</comment>
<feature type="compositionally biased region" description="Basic and acidic residues" evidence="6">
    <location>
        <begin position="149"/>
        <end position="165"/>
    </location>
</feature>
<evidence type="ECO:0000256" key="4">
    <source>
        <dbReference type="ARBA" id="ARBA00044511"/>
    </source>
</evidence>
<name>A0AAN7YDI3_9EURO</name>
<reference evidence="7 8" key="1">
    <citation type="submission" date="2023-08" db="EMBL/GenBank/DDBJ databases">
        <title>Black Yeasts Isolated from many extreme environments.</title>
        <authorList>
            <person name="Coleine C."/>
            <person name="Stajich J.E."/>
            <person name="Selbmann L."/>
        </authorList>
    </citation>
    <scope>NUCLEOTIDE SEQUENCE [LARGE SCALE GENOMIC DNA]</scope>
    <source>
        <strain evidence="7 8">CCFEE 5910</strain>
    </source>
</reference>
<proteinExistence type="inferred from homology"/>
<evidence type="ECO:0000256" key="2">
    <source>
        <dbReference type="ARBA" id="ARBA00022737"/>
    </source>
</evidence>
<dbReference type="PANTHER" id="PTHR47447">
    <property type="entry name" value="OS03G0856100 PROTEIN"/>
    <property type="match status" value="1"/>
</dbReference>
<feature type="region of interest" description="Disordered" evidence="6">
    <location>
        <begin position="423"/>
        <end position="461"/>
    </location>
</feature>
<evidence type="ECO:0008006" key="9">
    <source>
        <dbReference type="Google" id="ProtNLM"/>
    </source>
</evidence>
<feature type="compositionally biased region" description="Acidic residues" evidence="6">
    <location>
        <begin position="118"/>
        <end position="129"/>
    </location>
</feature>
<organism evidence="7 8">
    <name type="scientific">Lithohypha guttulata</name>
    <dbReference type="NCBI Taxonomy" id="1690604"/>
    <lineage>
        <taxon>Eukaryota</taxon>
        <taxon>Fungi</taxon>
        <taxon>Dikarya</taxon>
        <taxon>Ascomycota</taxon>
        <taxon>Pezizomycotina</taxon>
        <taxon>Eurotiomycetes</taxon>
        <taxon>Chaetothyriomycetidae</taxon>
        <taxon>Chaetothyriales</taxon>
        <taxon>Trichomeriaceae</taxon>
        <taxon>Lithohypha</taxon>
    </lineage>
</organism>